<dbReference type="Proteomes" id="UP000317778">
    <property type="component" value="Unassembled WGS sequence"/>
</dbReference>
<dbReference type="Gene3D" id="2.130.10.10">
    <property type="entry name" value="YVTN repeat-like/Quinoprotein amine dehydrogenase"/>
    <property type="match status" value="1"/>
</dbReference>
<comment type="caution">
    <text evidence="1">The sequence shown here is derived from an EMBL/GenBank/DDBJ whole genome shotgun (WGS) entry which is preliminary data.</text>
</comment>
<dbReference type="InterPro" id="IPR011047">
    <property type="entry name" value="Quinoprotein_ADH-like_sf"/>
</dbReference>
<dbReference type="AlphaFoldDB" id="A0A532V6E3"/>
<sequence>MTASSEVEVLFEQGRNYFISGDFSDLVDVGGTLYAASGFGLTIVPADLSAQEHIPTPHYSRKIALAGKQVYLGEGNQITEFKISTKGTQMLTTYPVPGKVTALAARKDLLVAGTDSAKIVIFSNPSKPKVIATFDAPAAVKDLFIYRGFLYAACGRGGVVIIELGENPSIVRTMDVSGVQALTVADGLLFVATTAADILGFSLAEPSSPQRKKSFSSGSEVVSLAYYNKHLYAAHGYAGYSVFNLRGERLEIAEPFRQGDVASILATKEGVFLALRERGLVRLEGKSPKELKVAARLEQNSPSVHTAQSGAFWAVARDRNGASIVRLLEGEESVAWGHAEPAPKKAAGVLLSGTYLYVADADRGASIFNLKTFPFAERKFDLRQPGTPQRFALSEDLIFLAAGDRGLRVLLICPCGPLQQKVALQGVKAVDVAAKDSIIYVADPDSGLRVMVVRNKYQEIHELSIYPGVISPQALLRRDDVLYVADSIGAIVALDISEAKNPRQLSFAFIETQPYGMALEGSTLYVACGEEGVLPIDVSDVRNPVIGKFIETPGRALSVAASDDYLGVADYTSWMLIPVD</sequence>
<proteinExistence type="predicted"/>
<dbReference type="Pfam" id="PF08309">
    <property type="entry name" value="LVIVD"/>
    <property type="match status" value="1"/>
</dbReference>
<evidence type="ECO:0000313" key="1">
    <source>
        <dbReference type="EMBL" id="TKJ42761.1"/>
    </source>
</evidence>
<evidence type="ECO:0000313" key="2">
    <source>
        <dbReference type="Proteomes" id="UP000317778"/>
    </source>
</evidence>
<dbReference type="SUPFAM" id="SSF69322">
    <property type="entry name" value="Tricorn protease domain 2"/>
    <property type="match status" value="1"/>
</dbReference>
<dbReference type="InterPro" id="IPR015943">
    <property type="entry name" value="WD40/YVTN_repeat-like_dom_sf"/>
</dbReference>
<gene>
    <name evidence="1" type="ORF">CEE36_06670</name>
</gene>
<dbReference type="SUPFAM" id="SSF50998">
    <property type="entry name" value="Quinoprotein alcohol dehydrogenase-like"/>
    <property type="match status" value="1"/>
</dbReference>
<name>A0A532V6E3_UNCT6</name>
<accession>A0A532V6E3</accession>
<dbReference type="InterPro" id="IPR013211">
    <property type="entry name" value="LVIVD"/>
</dbReference>
<protein>
    <submittedName>
        <fullName evidence="1">Uncharacterized protein</fullName>
    </submittedName>
</protein>
<organism evidence="1 2">
    <name type="scientific">candidate division TA06 bacterium B3_TA06</name>
    <dbReference type="NCBI Taxonomy" id="2012487"/>
    <lineage>
        <taxon>Bacteria</taxon>
        <taxon>Bacteria division TA06</taxon>
    </lineage>
</organism>
<dbReference type="EMBL" id="NJBO01000009">
    <property type="protein sequence ID" value="TKJ42761.1"/>
    <property type="molecule type" value="Genomic_DNA"/>
</dbReference>
<reference evidence="1 2" key="1">
    <citation type="submission" date="2017-06" db="EMBL/GenBank/DDBJ databases">
        <title>Novel microbial phyla capable of carbon fixation and sulfur reduction in deep-sea sediments.</title>
        <authorList>
            <person name="Huang J."/>
            <person name="Baker B."/>
            <person name="Wang Y."/>
        </authorList>
    </citation>
    <scope>NUCLEOTIDE SEQUENCE [LARGE SCALE GENOMIC DNA]</scope>
    <source>
        <strain evidence="1">B3_TA06</strain>
    </source>
</reference>